<feature type="binding site" evidence="5">
    <location>
        <position position="218"/>
    </location>
    <ligand>
        <name>Mg(2+)</name>
        <dbReference type="ChEBI" id="CHEBI:18420"/>
        <label>1</label>
        <note>catalytic</note>
    </ligand>
</feature>
<evidence type="ECO:0000256" key="5">
    <source>
        <dbReference type="PIRSR" id="PIRSR600760-2"/>
    </source>
</evidence>
<feature type="binding site" evidence="5">
    <location>
        <position position="88"/>
    </location>
    <ligand>
        <name>Mg(2+)</name>
        <dbReference type="ChEBI" id="CHEBI:18420"/>
        <label>1</label>
        <note>catalytic</note>
    </ligand>
</feature>
<evidence type="ECO:0000313" key="6">
    <source>
        <dbReference type="EMBL" id="OGM53900.1"/>
    </source>
</evidence>
<dbReference type="PANTHER" id="PTHR20854">
    <property type="entry name" value="INOSITOL MONOPHOSPHATASE"/>
    <property type="match status" value="1"/>
</dbReference>
<proteinExistence type="predicted"/>
<keyword evidence="2 5" id="KW-0479">Metal-binding</keyword>
<dbReference type="Proteomes" id="UP000178603">
    <property type="component" value="Unassembled WGS sequence"/>
</dbReference>
<dbReference type="SUPFAM" id="SSF56655">
    <property type="entry name" value="Carbohydrate phosphatase"/>
    <property type="match status" value="1"/>
</dbReference>
<keyword evidence="4 5" id="KW-0460">Magnesium</keyword>
<evidence type="ECO:0000256" key="1">
    <source>
        <dbReference type="ARBA" id="ARBA00001946"/>
    </source>
</evidence>
<organism evidence="6 7">
    <name type="scientific">Candidatus Woesebacteria bacterium RIFCSPHIGHO2_12_FULL_41_24</name>
    <dbReference type="NCBI Taxonomy" id="1802510"/>
    <lineage>
        <taxon>Bacteria</taxon>
        <taxon>Candidatus Woeseibacteriota</taxon>
    </lineage>
</organism>
<gene>
    <name evidence="6" type="ORF">A3E44_05830</name>
</gene>
<protein>
    <recommendedName>
        <fullName evidence="8">Inositol monophosphatase</fullName>
    </recommendedName>
</protein>
<dbReference type="Gene3D" id="3.30.540.10">
    <property type="entry name" value="Fructose-1,6-Bisphosphatase, subunit A, domain 1"/>
    <property type="match status" value="1"/>
</dbReference>
<dbReference type="PANTHER" id="PTHR20854:SF4">
    <property type="entry name" value="INOSITOL-1-MONOPHOSPHATASE-RELATED"/>
    <property type="match status" value="1"/>
</dbReference>
<dbReference type="GO" id="GO:0006020">
    <property type="term" value="P:inositol metabolic process"/>
    <property type="evidence" value="ECO:0007669"/>
    <property type="project" value="TreeGrafter"/>
</dbReference>
<dbReference type="PROSITE" id="PS00629">
    <property type="entry name" value="IMP_1"/>
    <property type="match status" value="1"/>
</dbReference>
<dbReference type="InterPro" id="IPR000760">
    <property type="entry name" value="Inositol_monophosphatase-like"/>
</dbReference>
<dbReference type="EMBL" id="MGGW01000020">
    <property type="protein sequence ID" value="OGM53900.1"/>
    <property type="molecule type" value="Genomic_DNA"/>
</dbReference>
<feature type="binding site" evidence="5">
    <location>
        <position position="86"/>
    </location>
    <ligand>
        <name>Mg(2+)</name>
        <dbReference type="ChEBI" id="CHEBI:18420"/>
        <label>1</label>
        <note>catalytic</note>
    </ligand>
</feature>
<dbReference type="FunFam" id="3.30.540.10:FF:000003">
    <property type="entry name" value="Inositol-1-monophosphatase"/>
    <property type="match status" value="1"/>
</dbReference>
<feature type="binding site" evidence="5">
    <location>
        <position position="70"/>
    </location>
    <ligand>
        <name>Mg(2+)</name>
        <dbReference type="ChEBI" id="CHEBI:18420"/>
        <label>1</label>
        <note>catalytic</note>
    </ligand>
</feature>
<dbReference type="InterPro" id="IPR020583">
    <property type="entry name" value="Inositol_monoP_metal-BS"/>
</dbReference>
<feature type="binding site" evidence="5">
    <location>
        <position position="89"/>
    </location>
    <ligand>
        <name>Mg(2+)</name>
        <dbReference type="ChEBI" id="CHEBI:18420"/>
        <label>1</label>
        <note>catalytic</note>
    </ligand>
</feature>
<evidence type="ECO:0008006" key="8">
    <source>
        <dbReference type="Google" id="ProtNLM"/>
    </source>
</evidence>
<evidence type="ECO:0000256" key="2">
    <source>
        <dbReference type="ARBA" id="ARBA00022723"/>
    </source>
</evidence>
<keyword evidence="3" id="KW-0378">Hydrolase</keyword>
<dbReference type="GO" id="GO:0007165">
    <property type="term" value="P:signal transduction"/>
    <property type="evidence" value="ECO:0007669"/>
    <property type="project" value="TreeGrafter"/>
</dbReference>
<comment type="caution">
    <text evidence="6">The sequence shown here is derived from an EMBL/GenBank/DDBJ whole genome shotgun (WGS) entry which is preliminary data.</text>
</comment>
<reference evidence="6 7" key="1">
    <citation type="journal article" date="2016" name="Nat. Commun.">
        <title>Thousands of microbial genomes shed light on interconnected biogeochemical processes in an aquifer system.</title>
        <authorList>
            <person name="Anantharaman K."/>
            <person name="Brown C.T."/>
            <person name="Hug L.A."/>
            <person name="Sharon I."/>
            <person name="Castelle C.J."/>
            <person name="Probst A.J."/>
            <person name="Thomas B.C."/>
            <person name="Singh A."/>
            <person name="Wilkins M.J."/>
            <person name="Karaoz U."/>
            <person name="Brodie E.L."/>
            <person name="Williams K.H."/>
            <person name="Hubbard S.S."/>
            <person name="Banfield J.F."/>
        </authorList>
    </citation>
    <scope>NUCLEOTIDE SEQUENCE [LARGE SCALE GENOMIC DNA]</scope>
</reference>
<dbReference type="AlphaFoldDB" id="A0A1F8AQH8"/>
<dbReference type="GO" id="GO:0046872">
    <property type="term" value="F:metal ion binding"/>
    <property type="evidence" value="ECO:0007669"/>
    <property type="project" value="UniProtKB-KW"/>
</dbReference>
<dbReference type="PRINTS" id="PR00377">
    <property type="entry name" value="IMPHPHTASES"/>
</dbReference>
<comment type="cofactor">
    <cofactor evidence="1 5">
        <name>Mg(2+)</name>
        <dbReference type="ChEBI" id="CHEBI:18420"/>
    </cofactor>
</comment>
<name>A0A1F8AQH8_9BACT</name>
<dbReference type="Pfam" id="PF00459">
    <property type="entry name" value="Inositol_P"/>
    <property type="match status" value="1"/>
</dbReference>
<accession>A0A1F8AQH8</accession>
<dbReference type="Gene3D" id="3.40.190.80">
    <property type="match status" value="1"/>
</dbReference>
<evidence type="ECO:0000313" key="7">
    <source>
        <dbReference type="Proteomes" id="UP000178603"/>
    </source>
</evidence>
<evidence type="ECO:0000256" key="3">
    <source>
        <dbReference type="ARBA" id="ARBA00022801"/>
    </source>
</evidence>
<dbReference type="GO" id="GO:0008934">
    <property type="term" value="F:inositol monophosphate 1-phosphatase activity"/>
    <property type="evidence" value="ECO:0007669"/>
    <property type="project" value="TreeGrafter"/>
</dbReference>
<evidence type="ECO:0000256" key="4">
    <source>
        <dbReference type="ARBA" id="ARBA00022842"/>
    </source>
</evidence>
<sequence>MTVDKLKDYLSFCERLAISAGEILIKEKSTFKVTSQKDRQDIATSADLTSEKFIVSSIVKSYPSHNIYSEEIGKMDKSSDFEWVIDPLDGTKEFVRDVPLFNCSIALTYKKEPIVSAIFRPIQNELYSAAKNIGSFFNGKKISVSNVSNLKDSFVYCYLPSYYRHPGGYDKAWKKLGRLGKKVYRLRSLADENTAICWLAKGGCEAYLNISNPPSIYDVLPGILIAKNAGAVVFGAQGEELTTDMFGAILIANNADIRDAIIDIVSG</sequence>